<comment type="caution">
    <text evidence="1">The sequence shown here is derived from an EMBL/GenBank/DDBJ whole genome shotgun (WGS) entry which is preliminary data.</text>
</comment>
<dbReference type="EMBL" id="JARKIB010000358">
    <property type="protein sequence ID" value="KAJ7712774.1"/>
    <property type="molecule type" value="Genomic_DNA"/>
</dbReference>
<keyword evidence="2" id="KW-1185">Reference proteome</keyword>
<dbReference type="PROSITE" id="PS51257">
    <property type="entry name" value="PROKAR_LIPOPROTEIN"/>
    <property type="match status" value="1"/>
</dbReference>
<dbReference type="AlphaFoldDB" id="A0AAD7MDX2"/>
<evidence type="ECO:0000313" key="1">
    <source>
        <dbReference type="EMBL" id="KAJ7712774.1"/>
    </source>
</evidence>
<protein>
    <submittedName>
        <fullName evidence="1">Uncharacterized protein</fullName>
    </submittedName>
</protein>
<organism evidence="1 2">
    <name type="scientific">Mycena metata</name>
    <dbReference type="NCBI Taxonomy" id="1033252"/>
    <lineage>
        <taxon>Eukaryota</taxon>
        <taxon>Fungi</taxon>
        <taxon>Dikarya</taxon>
        <taxon>Basidiomycota</taxon>
        <taxon>Agaricomycotina</taxon>
        <taxon>Agaricomycetes</taxon>
        <taxon>Agaricomycetidae</taxon>
        <taxon>Agaricales</taxon>
        <taxon>Marasmiineae</taxon>
        <taxon>Mycenaceae</taxon>
        <taxon>Mycena</taxon>
    </lineage>
</organism>
<accession>A0AAD7MDX2</accession>
<sequence>MLRRFSAHARFHATTLSPSPMPMPLMSSSFSCGCLFYRSLSRLSISTSRSSSYTLHRYATFLLLTLRRYDNCWQRLRVAAEAVEQTLLDAPTSNRPYLCDNHRRSPASISHRIPSSFTAGLSAGPRSSWHCIPHLRAAFLKRTVDLNVGRAKLGTFTAAYMRALTFIHPGRSYARRRGYSWRAAADDPTSRGHDGADGGRIEEHWLANVVEVMELYFPSFQLNLYAKI</sequence>
<proteinExistence type="predicted"/>
<dbReference type="Proteomes" id="UP001215598">
    <property type="component" value="Unassembled WGS sequence"/>
</dbReference>
<name>A0AAD7MDX2_9AGAR</name>
<gene>
    <name evidence="1" type="ORF">B0H16DRAFT_1743855</name>
</gene>
<reference evidence="1" key="1">
    <citation type="submission" date="2023-03" db="EMBL/GenBank/DDBJ databases">
        <title>Massive genome expansion in bonnet fungi (Mycena s.s.) driven by repeated elements and novel gene families across ecological guilds.</title>
        <authorList>
            <consortium name="Lawrence Berkeley National Laboratory"/>
            <person name="Harder C.B."/>
            <person name="Miyauchi S."/>
            <person name="Viragh M."/>
            <person name="Kuo A."/>
            <person name="Thoen E."/>
            <person name="Andreopoulos B."/>
            <person name="Lu D."/>
            <person name="Skrede I."/>
            <person name="Drula E."/>
            <person name="Henrissat B."/>
            <person name="Morin E."/>
            <person name="Kohler A."/>
            <person name="Barry K."/>
            <person name="LaButti K."/>
            <person name="Morin E."/>
            <person name="Salamov A."/>
            <person name="Lipzen A."/>
            <person name="Mereny Z."/>
            <person name="Hegedus B."/>
            <person name="Baldrian P."/>
            <person name="Stursova M."/>
            <person name="Weitz H."/>
            <person name="Taylor A."/>
            <person name="Grigoriev I.V."/>
            <person name="Nagy L.G."/>
            <person name="Martin F."/>
            <person name="Kauserud H."/>
        </authorList>
    </citation>
    <scope>NUCLEOTIDE SEQUENCE</scope>
    <source>
        <strain evidence="1">CBHHK182m</strain>
    </source>
</reference>
<evidence type="ECO:0000313" key="2">
    <source>
        <dbReference type="Proteomes" id="UP001215598"/>
    </source>
</evidence>